<evidence type="ECO:0000256" key="1">
    <source>
        <dbReference type="ARBA" id="ARBA00023122"/>
    </source>
</evidence>
<feature type="domain" description="CBS" evidence="4">
    <location>
        <begin position="171"/>
        <end position="231"/>
    </location>
</feature>
<dbReference type="PROSITE" id="PS50042">
    <property type="entry name" value="CNMP_BINDING_3"/>
    <property type="match status" value="1"/>
</dbReference>
<dbReference type="CDD" id="cd05401">
    <property type="entry name" value="NT_GlnE_GlnD_like"/>
    <property type="match status" value="1"/>
</dbReference>
<keyword evidence="1 2" id="KW-0129">CBS domain</keyword>
<dbReference type="GO" id="GO:0008773">
    <property type="term" value="F:[protein-PII] uridylyltransferase activity"/>
    <property type="evidence" value="ECO:0007669"/>
    <property type="project" value="InterPro"/>
</dbReference>
<dbReference type="InterPro" id="IPR000595">
    <property type="entry name" value="cNMP-bd_dom"/>
</dbReference>
<dbReference type="InterPro" id="IPR005105">
    <property type="entry name" value="GlnD_Uridyltrans_N"/>
</dbReference>
<dbReference type="Pfam" id="PF00571">
    <property type="entry name" value="CBS"/>
    <property type="match status" value="2"/>
</dbReference>
<dbReference type="PANTHER" id="PTHR43080">
    <property type="entry name" value="CBS DOMAIN-CONTAINING PROTEIN CBSX3, MITOCHONDRIAL"/>
    <property type="match status" value="1"/>
</dbReference>
<dbReference type="Proteomes" id="UP000292424">
    <property type="component" value="Chromosome"/>
</dbReference>
<evidence type="ECO:0000313" key="5">
    <source>
        <dbReference type="EMBL" id="QES87540.1"/>
    </source>
</evidence>
<dbReference type="RefSeq" id="WP_131328417.1">
    <property type="nucleotide sequence ID" value="NZ_CP044016.1"/>
</dbReference>
<dbReference type="InterPro" id="IPR051257">
    <property type="entry name" value="Diverse_CBS-Domain"/>
</dbReference>
<dbReference type="OrthoDB" id="9810963at2"/>
<reference evidence="5 6" key="1">
    <citation type="submission" date="2019-09" db="EMBL/GenBank/DDBJ databases">
        <title>Complete genome sequence of Arachidicoccus sp. B3-10 isolated from apple orchard soil.</title>
        <authorList>
            <person name="Kim H.S."/>
            <person name="Han K.-I."/>
            <person name="Suh M.K."/>
            <person name="Lee K.C."/>
            <person name="Eom M.K."/>
            <person name="Kim J.-S."/>
            <person name="Kang S.W."/>
            <person name="Sin Y."/>
            <person name="Lee J.-S."/>
        </authorList>
    </citation>
    <scope>NUCLEOTIDE SEQUENCE [LARGE SCALE GENOMIC DNA]</scope>
    <source>
        <strain evidence="5 6">B3-10</strain>
    </source>
</reference>
<dbReference type="CDD" id="cd02205">
    <property type="entry name" value="CBS_pair_SF"/>
    <property type="match status" value="1"/>
</dbReference>
<dbReference type="Gene3D" id="3.10.580.10">
    <property type="entry name" value="CBS-domain"/>
    <property type="match status" value="1"/>
</dbReference>
<proteinExistence type="predicted"/>
<evidence type="ECO:0000259" key="4">
    <source>
        <dbReference type="PROSITE" id="PS51371"/>
    </source>
</evidence>
<dbReference type="InterPro" id="IPR018821">
    <property type="entry name" value="DUF294_put_nucleoTrafse_sb-bd"/>
</dbReference>
<dbReference type="InterPro" id="IPR046342">
    <property type="entry name" value="CBS_dom_sf"/>
</dbReference>
<dbReference type="CDD" id="cd00038">
    <property type="entry name" value="CAP_ED"/>
    <property type="match status" value="1"/>
</dbReference>
<evidence type="ECO:0000313" key="6">
    <source>
        <dbReference type="Proteomes" id="UP000292424"/>
    </source>
</evidence>
<gene>
    <name evidence="5" type="ORF">E0W69_002280</name>
</gene>
<organism evidence="5 6">
    <name type="scientific">Rhizosphaericola mali</name>
    <dbReference type="NCBI Taxonomy" id="2545455"/>
    <lineage>
        <taxon>Bacteria</taxon>
        <taxon>Pseudomonadati</taxon>
        <taxon>Bacteroidota</taxon>
        <taxon>Chitinophagia</taxon>
        <taxon>Chitinophagales</taxon>
        <taxon>Chitinophagaceae</taxon>
        <taxon>Rhizosphaericola</taxon>
    </lineage>
</organism>
<evidence type="ECO:0000259" key="3">
    <source>
        <dbReference type="PROSITE" id="PS50042"/>
    </source>
</evidence>
<dbReference type="InterPro" id="IPR000644">
    <property type="entry name" value="CBS_dom"/>
</dbReference>
<dbReference type="SUPFAM" id="SSF54631">
    <property type="entry name" value="CBS-domain pair"/>
    <property type="match status" value="1"/>
</dbReference>
<dbReference type="InterPro" id="IPR018490">
    <property type="entry name" value="cNMP-bd_dom_sf"/>
</dbReference>
<accession>A0A5P2G137</accession>
<name>A0A5P2G137_9BACT</name>
<keyword evidence="6" id="KW-1185">Reference proteome</keyword>
<dbReference type="InterPro" id="IPR014710">
    <property type="entry name" value="RmlC-like_jellyroll"/>
</dbReference>
<dbReference type="PANTHER" id="PTHR43080:SF2">
    <property type="entry name" value="CBS DOMAIN-CONTAINING PROTEIN"/>
    <property type="match status" value="1"/>
</dbReference>
<protein>
    <submittedName>
        <fullName evidence="5">CBS domain-containing protein</fullName>
    </submittedName>
</protein>
<dbReference type="KEGG" id="arac:E0W69_002280"/>
<dbReference type="EMBL" id="CP044016">
    <property type="protein sequence ID" value="QES87540.1"/>
    <property type="molecule type" value="Genomic_DNA"/>
</dbReference>
<sequence>MDRSTILETIKHIAPFDILPEDKLQEIADLFEVREYDQQKTLYEQEISKLRGVEIIVSGTFDTFFYDSERTKRKQVIQEAGTIFGAISILLNQRLAIRTVIVEKNTQTLFLHRKYFRTLCAEFPAFLKFFTSDFASRMLDPDFAHFYKKPAWKDDSFVEADQFYSKKISDISYRNIVTVSLEMPAYEVAKTMSENKVSCVFVKDANKKIVGYITDILLRDRVIGAQKTNETVASEIMHFGLNSINVNAHVFEAVLKMLRTHSRYLLVEDGGKYIGFMSRNRLLAEQSESPVLFIQSIKTANSDEELRQKWLEVPKIITQLLDRGIQAGIANKVVTTISDAIAIKVIERTIEMVGEPPAKFCFMVLGSEGRMEQTFKTDQDNAIIYEDKANEHREEVRAYFLDFAKRVSDSLNTIGFSYCTGGFMAQNPKWTHSLSHWKRNYEEWMADAVPETIIKFTTFFDCRYLYGDKAIMSELYSFLDKALEAPLERIFFFMAKNALQYEPPLTFFKGIKTFTKGALEVFDVKRAMTPIVDLVRVYSLKNHIQEVNTGERIKALYKAGVFKEEEYLELIQSYYLLMTMRLRHQARQIIVDKVDPDNYMQIKRFSRIEKLTIVEIFKSIKNFQTRIKIDFTKEF</sequence>
<dbReference type="SMART" id="SM00116">
    <property type="entry name" value="CBS"/>
    <property type="match status" value="2"/>
</dbReference>
<dbReference type="PROSITE" id="PS51371">
    <property type="entry name" value="CBS"/>
    <property type="match status" value="1"/>
</dbReference>
<dbReference type="AlphaFoldDB" id="A0A5P2G137"/>
<dbReference type="SUPFAM" id="SSF51206">
    <property type="entry name" value="cAMP-binding domain-like"/>
    <property type="match status" value="1"/>
</dbReference>
<dbReference type="Pfam" id="PF10335">
    <property type="entry name" value="DUF294_C"/>
    <property type="match status" value="1"/>
</dbReference>
<dbReference type="Pfam" id="PF03445">
    <property type="entry name" value="DUF294"/>
    <property type="match status" value="1"/>
</dbReference>
<evidence type="ECO:0000256" key="2">
    <source>
        <dbReference type="PROSITE-ProRule" id="PRU00703"/>
    </source>
</evidence>
<feature type="domain" description="Cyclic nucleotide-binding" evidence="3">
    <location>
        <begin position="15"/>
        <end position="137"/>
    </location>
</feature>
<dbReference type="Gene3D" id="2.60.120.10">
    <property type="entry name" value="Jelly Rolls"/>
    <property type="match status" value="1"/>
</dbReference>